<comment type="caution">
    <text evidence="1">The sequence shown here is derived from an EMBL/GenBank/DDBJ whole genome shotgun (WGS) entry which is preliminary data.</text>
</comment>
<dbReference type="Proteomes" id="UP001055072">
    <property type="component" value="Unassembled WGS sequence"/>
</dbReference>
<keyword evidence="2" id="KW-1185">Reference proteome</keyword>
<feature type="non-terminal residue" evidence="1">
    <location>
        <position position="71"/>
    </location>
</feature>
<accession>A0ACB8TQI0</accession>
<sequence>MRLVSRDIQIFQVNNTRPWGRGRCIGVARPQASSRSGKEISVHISTGNRSQVKEQAMSRRAGIKKMCSDIV</sequence>
<evidence type="ECO:0000313" key="1">
    <source>
        <dbReference type="EMBL" id="KAI0084306.1"/>
    </source>
</evidence>
<organism evidence="1 2">
    <name type="scientific">Irpex rosettiformis</name>
    <dbReference type="NCBI Taxonomy" id="378272"/>
    <lineage>
        <taxon>Eukaryota</taxon>
        <taxon>Fungi</taxon>
        <taxon>Dikarya</taxon>
        <taxon>Basidiomycota</taxon>
        <taxon>Agaricomycotina</taxon>
        <taxon>Agaricomycetes</taxon>
        <taxon>Polyporales</taxon>
        <taxon>Irpicaceae</taxon>
        <taxon>Irpex</taxon>
    </lineage>
</organism>
<proteinExistence type="predicted"/>
<dbReference type="EMBL" id="MU274944">
    <property type="protein sequence ID" value="KAI0084306.1"/>
    <property type="molecule type" value="Genomic_DNA"/>
</dbReference>
<reference evidence="1" key="1">
    <citation type="journal article" date="2021" name="Environ. Microbiol.">
        <title>Gene family expansions and transcriptome signatures uncover fungal adaptations to wood decay.</title>
        <authorList>
            <person name="Hage H."/>
            <person name="Miyauchi S."/>
            <person name="Viragh M."/>
            <person name="Drula E."/>
            <person name="Min B."/>
            <person name="Chaduli D."/>
            <person name="Navarro D."/>
            <person name="Favel A."/>
            <person name="Norest M."/>
            <person name="Lesage-Meessen L."/>
            <person name="Balint B."/>
            <person name="Merenyi Z."/>
            <person name="de Eugenio L."/>
            <person name="Morin E."/>
            <person name="Martinez A.T."/>
            <person name="Baldrian P."/>
            <person name="Stursova M."/>
            <person name="Martinez M.J."/>
            <person name="Novotny C."/>
            <person name="Magnuson J.K."/>
            <person name="Spatafora J.W."/>
            <person name="Maurice S."/>
            <person name="Pangilinan J."/>
            <person name="Andreopoulos W."/>
            <person name="LaButti K."/>
            <person name="Hundley H."/>
            <person name="Na H."/>
            <person name="Kuo A."/>
            <person name="Barry K."/>
            <person name="Lipzen A."/>
            <person name="Henrissat B."/>
            <person name="Riley R."/>
            <person name="Ahrendt S."/>
            <person name="Nagy L.G."/>
            <person name="Grigoriev I.V."/>
            <person name="Martin F."/>
            <person name="Rosso M.N."/>
        </authorList>
    </citation>
    <scope>NUCLEOTIDE SEQUENCE</scope>
    <source>
        <strain evidence="1">CBS 384.51</strain>
    </source>
</reference>
<evidence type="ECO:0000313" key="2">
    <source>
        <dbReference type="Proteomes" id="UP001055072"/>
    </source>
</evidence>
<gene>
    <name evidence="1" type="ORF">BDY19DRAFT_972247</name>
</gene>
<protein>
    <submittedName>
        <fullName evidence="1">Uncharacterized protein</fullName>
    </submittedName>
</protein>
<name>A0ACB8TQI0_9APHY</name>